<evidence type="ECO:0000256" key="7">
    <source>
        <dbReference type="ARBA" id="ARBA00022723"/>
    </source>
</evidence>
<dbReference type="PROSITE" id="PS50222">
    <property type="entry name" value="EF_HAND_2"/>
    <property type="match status" value="1"/>
</dbReference>
<evidence type="ECO:0000256" key="15">
    <source>
        <dbReference type="ARBA" id="ARBA00023054"/>
    </source>
</evidence>
<evidence type="ECO:0000256" key="3">
    <source>
        <dbReference type="ARBA" id="ARBA00004522"/>
    </source>
</evidence>
<dbReference type="PROSITE" id="PS51718">
    <property type="entry name" value="G_DYNAMIN_2"/>
    <property type="match status" value="1"/>
</dbReference>
<evidence type="ECO:0000256" key="16">
    <source>
        <dbReference type="ARBA" id="ARBA00023069"/>
    </source>
</evidence>
<evidence type="ECO:0000256" key="20">
    <source>
        <dbReference type="ARBA" id="ARBA00093794"/>
    </source>
</evidence>
<dbReference type="GO" id="GO:2001137">
    <property type="term" value="P:positive regulation of endocytic recycling"/>
    <property type="evidence" value="ECO:0007669"/>
    <property type="project" value="Ensembl"/>
</dbReference>
<dbReference type="GO" id="GO:0042632">
    <property type="term" value="P:cholesterol homeostasis"/>
    <property type="evidence" value="ECO:0007669"/>
    <property type="project" value="Ensembl"/>
</dbReference>
<evidence type="ECO:0000256" key="11">
    <source>
        <dbReference type="ARBA" id="ARBA00022837"/>
    </source>
</evidence>
<dbReference type="GO" id="GO:0042802">
    <property type="term" value="F:identical protein binding"/>
    <property type="evidence" value="ECO:0007669"/>
    <property type="project" value="Ensembl"/>
</dbReference>
<evidence type="ECO:0000256" key="6">
    <source>
        <dbReference type="ARBA" id="ARBA00022553"/>
    </source>
</evidence>
<keyword evidence="15" id="KW-0175">Coiled coil</keyword>
<dbReference type="GO" id="GO:0005509">
    <property type="term" value="F:calcium ion binding"/>
    <property type="evidence" value="ECO:0007669"/>
    <property type="project" value="InterPro"/>
</dbReference>
<gene>
    <name evidence="24" type="primary">EHD1</name>
</gene>
<dbReference type="Pfam" id="PF18150">
    <property type="entry name" value="DUF5600"/>
    <property type="match status" value="1"/>
</dbReference>
<dbReference type="AlphaFoldDB" id="A0A8C0CX33"/>
<keyword evidence="11" id="KW-0106">Calcium</keyword>
<dbReference type="GO" id="GO:0030139">
    <property type="term" value="C:endocytic vesicle"/>
    <property type="evidence" value="ECO:0007669"/>
    <property type="project" value="Ensembl"/>
</dbReference>
<keyword evidence="8" id="KW-0547">Nucleotide-binding</keyword>
<dbReference type="GO" id="GO:0006886">
    <property type="term" value="P:intracellular protein transport"/>
    <property type="evidence" value="ECO:0007669"/>
    <property type="project" value="Ensembl"/>
</dbReference>
<evidence type="ECO:0000259" key="21">
    <source>
        <dbReference type="PROSITE" id="PS50031"/>
    </source>
</evidence>
<evidence type="ECO:0000256" key="4">
    <source>
        <dbReference type="ARBA" id="ARBA00022448"/>
    </source>
</evidence>
<feature type="domain" description="Dynamin-type G" evidence="23">
    <location>
        <begin position="69"/>
        <end position="300"/>
    </location>
</feature>
<dbReference type="GO" id="GO:0005524">
    <property type="term" value="F:ATP binding"/>
    <property type="evidence" value="ECO:0007669"/>
    <property type="project" value="UniProtKB-KW"/>
</dbReference>
<dbReference type="InterPro" id="IPR040990">
    <property type="entry name" value="DUF5600"/>
</dbReference>
<dbReference type="InterPro" id="IPR027417">
    <property type="entry name" value="P-loop_NTPase"/>
</dbReference>
<keyword evidence="14" id="KW-0007">Acetylation</keyword>
<dbReference type="GO" id="GO:0031901">
    <property type="term" value="C:early endosome membrane"/>
    <property type="evidence" value="ECO:0007669"/>
    <property type="project" value="Ensembl"/>
</dbReference>
<keyword evidence="5" id="KW-1003">Cell membrane</keyword>
<dbReference type="Pfam" id="PF16880">
    <property type="entry name" value="EHD_N"/>
    <property type="match status" value="1"/>
</dbReference>
<dbReference type="CDD" id="cd09913">
    <property type="entry name" value="EHD"/>
    <property type="match status" value="1"/>
</dbReference>
<evidence type="ECO:0000256" key="12">
    <source>
        <dbReference type="ARBA" id="ARBA00022840"/>
    </source>
</evidence>
<dbReference type="PROSITE" id="PS50031">
    <property type="entry name" value="EH"/>
    <property type="match status" value="1"/>
</dbReference>
<dbReference type="PANTHER" id="PTHR11216:SF127">
    <property type="entry name" value="EH DOMAIN-CONTAINING PROTEIN 1"/>
    <property type="match status" value="1"/>
</dbReference>
<dbReference type="InterPro" id="IPR045063">
    <property type="entry name" value="Dynamin_N"/>
</dbReference>
<dbReference type="InterPro" id="IPR011992">
    <property type="entry name" value="EF-hand-dom_pair"/>
</dbReference>
<dbReference type="GO" id="GO:0005525">
    <property type="term" value="F:GTP binding"/>
    <property type="evidence" value="ECO:0007669"/>
    <property type="project" value="InterPro"/>
</dbReference>
<dbReference type="GO" id="GO:0005811">
    <property type="term" value="C:lipid droplet"/>
    <property type="evidence" value="ECO:0007669"/>
    <property type="project" value="Ensembl"/>
</dbReference>
<dbReference type="SUPFAM" id="SSF52540">
    <property type="entry name" value="P-loop containing nucleoside triphosphate hydrolases"/>
    <property type="match status" value="1"/>
</dbReference>
<keyword evidence="16" id="KW-0969">Cilium</keyword>
<evidence type="ECO:0000256" key="13">
    <source>
        <dbReference type="ARBA" id="ARBA00022927"/>
    </source>
</evidence>
<dbReference type="SMART" id="SM00027">
    <property type="entry name" value="EH"/>
    <property type="match status" value="1"/>
</dbReference>
<dbReference type="GO" id="GO:0060271">
    <property type="term" value="P:cilium assembly"/>
    <property type="evidence" value="ECO:0007669"/>
    <property type="project" value="Ensembl"/>
</dbReference>
<dbReference type="GO" id="GO:0031095">
    <property type="term" value="C:platelet dense tubular network membrane"/>
    <property type="evidence" value="ECO:0007669"/>
    <property type="project" value="Ensembl"/>
</dbReference>
<evidence type="ECO:0000256" key="8">
    <source>
        <dbReference type="ARBA" id="ARBA00022741"/>
    </source>
</evidence>
<evidence type="ECO:0000256" key="14">
    <source>
        <dbReference type="ARBA" id="ARBA00022990"/>
    </source>
</evidence>
<dbReference type="InterPro" id="IPR031692">
    <property type="entry name" value="EHD_N"/>
</dbReference>
<reference evidence="24" key="1">
    <citation type="submission" date="2023-09" db="UniProtKB">
        <authorList>
            <consortium name="Ensembl"/>
        </authorList>
    </citation>
    <scope>IDENTIFICATION</scope>
</reference>
<evidence type="ECO:0000256" key="19">
    <source>
        <dbReference type="ARBA" id="ARBA00093788"/>
    </source>
</evidence>
<dbReference type="FunFam" id="3.40.50.300:FF:000147">
    <property type="entry name" value="EH domain-containing protein 1"/>
    <property type="match status" value="1"/>
</dbReference>
<dbReference type="PANTHER" id="PTHR11216">
    <property type="entry name" value="EH DOMAIN"/>
    <property type="match status" value="1"/>
</dbReference>
<feature type="domain" description="EH" evidence="21">
    <location>
        <begin position="458"/>
        <end position="546"/>
    </location>
</feature>
<dbReference type="GO" id="GO:0055038">
    <property type="term" value="C:recycling endosome membrane"/>
    <property type="evidence" value="ECO:0007669"/>
    <property type="project" value="UniProtKB-SubCell"/>
</dbReference>
<evidence type="ECO:0000256" key="5">
    <source>
        <dbReference type="ARBA" id="ARBA00022475"/>
    </source>
</evidence>
<dbReference type="GeneTree" id="ENSGT00940000158249"/>
<dbReference type="GO" id="GO:1901741">
    <property type="term" value="P:positive regulation of myoblast fusion"/>
    <property type="evidence" value="ECO:0007669"/>
    <property type="project" value="Ensembl"/>
</dbReference>
<dbReference type="Pfam" id="PF12763">
    <property type="entry name" value="EH"/>
    <property type="match status" value="1"/>
</dbReference>
<evidence type="ECO:0000259" key="23">
    <source>
        <dbReference type="PROSITE" id="PS51718"/>
    </source>
</evidence>
<evidence type="ECO:0000256" key="2">
    <source>
        <dbReference type="ARBA" id="ARBA00004469"/>
    </source>
</evidence>
<sequence length="548" mass="61852">MEQPGTAASPASGSMFSWVSKDARRKKEPELFQTVAEGLRQLYAQKLLPLEEHYRFHEFHSPALEDADFDNKPMVLLVGQYSTGKTTFIRHLIEQDFPGMRIGPEPTTDSFIAVMHGPTEGVVPGNALVVDPRRPFRKLNAFGNAFLNRFMCAQLPNPVLDSISIIDTPGILSGEKQRISRGYDFAAVLEWFAERVDRIILLFDAHKLDISDEFSEVIKALKNHEDKIRVVLNKADQIETQQLMRVYGALMWSLGKIINTPEVVRVYIGSFWSHPLLIPDNRKLFEAEEQDLFKDIQSLPRNAALRKLNDLIKRARLAKVHAYIISSLKKEMPNVFGKESKKKELVSNLGEIYQKIEREHQISPGDFPSLRKMQELLQTQDFSKFQALKPKLLDTVDDMLANDIARLMVIVRQEESLMPAQAVKGGAFDGTMNGPFGHGYGEGAGEGIDDVEWVVGKDKPTYDEIFYTLSPVNGKITGANAKKEMVKSKLPNTVLGKIWKLADVDRDGLLDDEEFALANHLIKVKLEGHELPADLPPHLIPPSKRRHE</sequence>
<evidence type="ECO:0000256" key="9">
    <source>
        <dbReference type="ARBA" id="ARBA00022753"/>
    </source>
</evidence>
<evidence type="ECO:0000256" key="18">
    <source>
        <dbReference type="ARBA" id="ARBA00023273"/>
    </source>
</evidence>
<dbReference type="GO" id="GO:0010886">
    <property type="term" value="P:positive regulation of cholesterol storage"/>
    <property type="evidence" value="ECO:0007669"/>
    <property type="project" value="Ensembl"/>
</dbReference>
<keyword evidence="9" id="KW-0967">Endosome</keyword>
<dbReference type="GO" id="GO:0051260">
    <property type="term" value="P:protein homooligomerization"/>
    <property type="evidence" value="ECO:0007669"/>
    <property type="project" value="Ensembl"/>
</dbReference>
<dbReference type="GO" id="GO:0031267">
    <property type="term" value="F:small GTPase binding"/>
    <property type="evidence" value="ECO:0007669"/>
    <property type="project" value="Ensembl"/>
</dbReference>
<proteinExistence type="predicted"/>
<dbReference type="SUPFAM" id="SSF47473">
    <property type="entry name" value="EF-hand"/>
    <property type="match status" value="1"/>
</dbReference>
<dbReference type="GO" id="GO:0032456">
    <property type="term" value="P:endocytic recycling"/>
    <property type="evidence" value="ECO:0007669"/>
    <property type="project" value="Ensembl"/>
</dbReference>
<dbReference type="Gene3D" id="1.10.238.10">
    <property type="entry name" value="EF-hand"/>
    <property type="match status" value="1"/>
</dbReference>
<evidence type="ECO:0000313" key="24">
    <source>
        <dbReference type="Ensembl" id="ENSBMSP00010012062.1"/>
    </source>
</evidence>
<keyword evidence="12" id="KW-0067">ATP-binding</keyword>
<dbReference type="GO" id="GO:0006897">
    <property type="term" value="P:endocytosis"/>
    <property type="evidence" value="ECO:0007669"/>
    <property type="project" value="Ensembl"/>
</dbReference>
<accession>A0A8C0CX33</accession>
<feature type="domain" description="EF-hand" evidence="22">
    <location>
        <begin position="490"/>
        <end position="525"/>
    </location>
</feature>
<dbReference type="Pfam" id="PF00350">
    <property type="entry name" value="Dynamin_N"/>
    <property type="match status" value="1"/>
</dbReference>
<comment type="subcellular location">
    <subcellularLocation>
        <location evidence="3">Cell projection</location>
        <location evidence="3">Cilium membrane</location>
        <topology evidence="3">Peripheral membrane protein</topology>
        <orientation evidence="3">Cytoplasmic side</orientation>
    </subcellularLocation>
    <subcellularLocation>
        <location evidence="2">Early endosome membrane</location>
        <topology evidence="2">Peripheral membrane protein</topology>
        <orientation evidence="2">Cytoplasmic side</orientation>
    </subcellularLocation>
    <subcellularLocation>
        <location evidence="1">Recycling endosome membrane</location>
        <topology evidence="1">Peripheral membrane protein</topology>
        <orientation evidence="1">Cytoplasmic side</orientation>
    </subcellularLocation>
</comment>
<dbReference type="OMA" id="MRVYIGY"/>
<dbReference type="InterPro" id="IPR018247">
    <property type="entry name" value="EF_Hand_1_Ca_BS"/>
</dbReference>
<dbReference type="CDD" id="cd00052">
    <property type="entry name" value="EH"/>
    <property type="match status" value="1"/>
</dbReference>
<keyword evidence="18" id="KW-0966">Cell projection</keyword>
<keyword evidence="4" id="KW-0813">Transport</keyword>
<dbReference type="GO" id="GO:0061512">
    <property type="term" value="P:protein localization to cilium"/>
    <property type="evidence" value="ECO:0007669"/>
    <property type="project" value="Ensembl"/>
</dbReference>
<keyword evidence="13" id="KW-0653">Protein transport</keyword>
<evidence type="ECO:0000259" key="22">
    <source>
        <dbReference type="PROSITE" id="PS50222"/>
    </source>
</evidence>
<comment type="subunit">
    <text evidence="19">Homooligomer, and heterooligomer with EHD2, EHD3 and EHD4, ATP-binding is required for heterooligomerization. Interacts (via EH domain) with MICALL1 (via NPF1 motif); the interaction is direct and recruits EHD1 to membranes. Interacts with RAB35; the interaction is indirect through MICALL1 and recruits EHD1 to membranes. Interacts (via EH domain) with PACSIN2 (via NPF motifs); regulates localization to tubular recycling endosome membranes. Interacts with PACSIN1. Interacts with RAB8A. Interacts with FER1L5 (via second C2 domain). Interacts with MYOF. Interacts with ZFYVE20. Interacts (via EH domain) with RAB11FIP2.</text>
</comment>
<name>A0A8C0CX33_BALMU</name>
<evidence type="ECO:0000256" key="10">
    <source>
        <dbReference type="ARBA" id="ARBA00022794"/>
    </source>
</evidence>
<dbReference type="Ensembl" id="ENSBMST00010013420.1">
    <property type="protein sequence ID" value="ENSBMSP00010012062.1"/>
    <property type="gene ID" value="ENSBMSG00010008846.1"/>
</dbReference>
<keyword evidence="7" id="KW-0479">Metal-binding</keyword>
<keyword evidence="6" id="KW-0597">Phosphoprotein</keyword>
<protein>
    <recommendedName>
        <fullName evidence="20">EH domain-containing protein 1</fullName>
    </recommendedName>
</protein>
<organism evidence="24">
    <name type="scientific">Balaenoptera musculus</name>
    <name type="common">Blue whale</name>
    <dbReference type="NCBI Taxonomy" id="9771"/>
    <lineage>
        <taxon>Eukaryota</taxon>
        <taxon>Metazoa</taxon>
        <taxon>Chordata</taxon>
        <taxon>Craniata</taxon>
        <taxon>Vertebrata</taxon>
        <taxon>Euteleostomi</taxon>
        <taxon>Mammalia</taxon>
        <taxon>Eutheria</taxon>
        <taxon>Laurasiatheria</taxon>
        <taxon>Artiodactyla</taxon>
        <taxon>Whippomorpha</taxon>
        <taxon>Cetacea</taxon>
        <taxon>Mysticeti</taxon>
        <taxon>Balaenopteridae</taxon>
        <taxon>Balaenoptera</taxon>
    </lineage>
</organism>
<evidence type="ECO:0000256" key="1">
    <source>
        <dbReference type="ARBA" id="ARBA00004159"/>
    </source>
</evidence>
<dbReference type="InterPro" id="IPR030381">
    <property type="entry name" value="G_DYNAMIN_dom"/>
</dbReference>
<dbReference type="InterPro" id="IPR000261">
    <property type="entry name" value="EH_dom"/>
</dbReference>
<dbReference type="GO" id="GO:0048471">
    <property type="term" value="C:perinuclear region of cytoplasm"/>
    <property type="evidence" value="ECO:0007669"/>
    <property type="project" value="Ensembl"/>
</dbReference>
<dbReference type="FunFam" id="1.10.238.10:FF:000038">
    <property type="entry name" value="EH domain-containing protein 3"/>
    <property type="match status" value="1"/>
</dbReference>
<keyword evidence="17" id="KW-0472">Membrane</keyword>
<dbReference type="GO" id="GO:0034383">
    <property type="term" value="P:low-density lipoprotein particle clearance"/>
    <property type="evidence" value="ECO:0007669"/>
    <property type="project" value="Ensembl"/>
</dbReference>
<keyword evidence="10" id="KW-0970">Cilium biogenesis/degradation</keyword>
<dbReference type="InterPro" id="IPR002048">
    <property type="entry name" value="EF_hand_dom"/>
</dbReference>
<dbReference type="GO" id="GO:0020018">
    <property type="term" value="C:ciliary pocket membrane"/>
    <property type="evidence" value="ECO:0007669"/>
    <property type="project" value="Ensembl"/>
</dbReference>
<dbReference type="Gene3D" id="1.10.268.20">
    <property type="match status" value="1"/>
</dbReference>
<dbReference type="Gene3D" id="3.40.50.300">
    <property type="entry name" value="P-loop containing nucleotide triphosphate hydrolases"/>
    <property type="match status" value="1"/>
</dbReference>
<evidence type="ECO:0000256" key="17">
    <source>
        <dbReference type="ARBA" id="ARBA00023136"/>
    </source>
</evidence>
<dbReference type="PROSITE" id="PS00018">
    <property type="entry name" value="EF_HAND_1"/>
    <property type="match status" value="1"/>
</dbReference>